<reference evidence="1" key="1">
    <citation type="submission" date="2020-10" db="EMBL/GenBank/DDBJ databases">
        <title>Taxonomic study of unclassified bacteria belonging to the class Ktedonobacteria.</title>
        <authorList>
            <person name="Yabe S."/>
            <person name="Wang C.M."/>
            <person name="Zheng Y."/>
            <person name="Sakai Y."/>
            <person name="Cavaletti L."/>
            <person name="Monciardini P."/>
            <person name="Donadio S."/>
        </authorList>
    </citation>
    <scope>NUCLEOTIDE SEQUENCE</scope>
    <source>
        <strain evidence="1">SOSP1-1</strain>
    </source>
</reference>
<accession>A0A8J3MYV1</accession>
<keyword evidence="2" id="KW-1185">Reference proteome</keyword>
<evidence type="ECO:0000313" key="1">
    <source>
        <dbReference type="EMBL" id="GHO51311.1"/>
    </source>
</evidence>
<evidence type="ECO:0000313" key="2">
    <source>
        <dbReference type="Proteomes" id="UP000612362"/>
    </source>
</evidence>
<dbReference type="AlphaFoldDB" id="A0A8J3MYV1"/>
<sequence>MNKMHRVATKVAQASDGIEVPTNACWLSTSGTSNIRPDRTLPETIEEQVEQVWRNHSGNFSNC</sequence>
<protein>
    <submittedName>
        <fullName evidence="1">Uncharacterized protein</fullName>
    </submittedName>
</protein>
<proteinExistence type="predicted"/>
<organism evidence="1 2">
    <name type="scientific">Ktedonospora formicarum</name>
    <dbReference type="NCBI Taxonomy" id="2778364"/>
    <lineage>
        <taxon>Bacteria</taxon>
        <taxon>Bacillati</taxon>
        <taxon>Chloroflexota</taxon>
        <taxon>Ktedonobacteria</taxon>
        <taxon>Ktedonobacterales</taxon>
        <taxon>Ktedonobacteraceae</taxon>
        <taxon>Ktedonospora</taxon>
    </lineage>
</organism>
<dbReference type="EMBL" id="BNJF01000011">
    <property type="protein sequence ID" value="GHO51311.1"/>
    <property type="molecule type" value="Genomic_DNA"/>
</dbReference>
<name>A0A8J3MYV1_9CHLR</name>
<comment type="caution">
    <text evidence="1">The sequence shown here is derived from an EMBL/GenBank/DDBJ whole genome shotgun (WGS) entry which is preliminary data.</text>
</comment>
<gene>
    <name evidence="1" type="ORF">KSX_94740</name>
</gene>
<dbReference type="Proteomes" id="UP000612362">
    <property type="component" value="Unassembled WGS sequence"/>
</dbReference>